<sequence length="3650" mass="395464">MIKCINSNIEIYSDNNYNYNNWNLINNNGVFNILNNTSNRVDFCILPSGNIGLGSTAPKSKLDIIGDVHVLGRTTLSSNLIINNTLSTIPIAQFGTNAIVQSNIYIIGGSSSRLGIGSLSPTVPLDVVGSANISGLITANGGIIVPAGRNLNVVGTLSTIIINTTTVNTANLNVSRTINANGGLISPYGYAIIADGGIYTTSLNATDVINATQGLIVSAGSLLTADGGISATTITASGLITANNGLTIPTGKSLIANGGISTTTIETSGTVTVKSTTETAPIVQYGTNTSAVNNIYFVGGGRARIGIGSSSPTVSLDIVGNANISSTISTNIISASGSITGNNIVSTTTIQAGGLITANGGITVPLGKQIVAAGGIAASTISASGFITASALLTATDGIQANTINTTGVINTNSGLISGSTITSSGLITANGGISASTITSIGIINAQSGLSVTSINATAGITGTTVNMSGLIKTTGGLESTTIIASGLLTANNGILASSINSTGVITAGNDTLTTPIAQYGKNVSAEKNLYFVGGGYARVGIGSASPTVSLDVVGDTKITGALTASGGISTTTINASQLITASNGLTTTTVDISNNLLVKSTVATTPITQIGNNTDVKNNLYFIGGGTARIGIGSGSPNNALDIVGNIDITGVYKKDNRDVILDTSNYVLATSNIIVNRLGDYLPYTWIIDSQTFNLNYTLGNVGIGTILPKKKLHIMHPSGELIRIETNAEGANQVSGIEFGIPSYNTETRSKITSKTYSADATSASDLQFSTVSGVNNSSLKLIITPIGNIGIGTPNPLNILQIGNAGRLRIANSISDYTIIGTADVDDTTNTKIELSGNTRGDSQSGNISYVATNTHGSHRFITNSTTERVRITGAGNVGIGTTDPEQLLTLYGNNTKLKIKNSGGISDINKSVAINLENGNEGEWIICNSNSSLTFDYNSSPSSSGTSSSLSTSNRLIIDGVSGNIGIGTRPHIYLPIEASNYKLNIIGDIKVAGDIIPSSSNTYNLGSYTNKWKDLYLSGNSIYLDDLVISRDSNINLNIKDLLGNYRDINLSNVILNNNSNQLTIGIDVDGNITYSTSNKIYYPVTTPYINNTTILDNVNDIILSTSNYAIETSNKLTDIIKNLDNNQSNYVFTTNDTISTRITNLTTDMINENLNGAKKFIINHVYDNSMLINGTLTINSNLIVLGENTRLDTIVYTTERLEVVNANNTSVALIVQQKDTFRDIFVASNLDSNVFTIANNGDVNILGNYKKNNRDVIFDTSNYVLSTSNILVNYANMNDTNNSNYISSTSNILYNNIAYLDVKFKLLTLKVNLNDANATEYTLTSSNNLINKANENDSNASNYILTTSNNLINKANENDSNASNYILTTSNNLINKANANDSNASNYILTTSNNLINKANANDSNSSNYILTTSNNLINKANENDSNASNYILTTSNNLINKANENDSNASNYILTTSNNLINKANANDSNASNYILTTSNNLINKANANDSNASNYILTTSNNLINKANENDSNASNYILTTSNNLINKANENDSNASNYILTTSNNLINKANANDSNASNYILTTSNNLINKANANDSNASNYILTTSNNLINKANANDSNSSNYILTTSNNLINKANANDSNASNYILTTSNNLINKANANDSNASNYILTTSNNLINKVKENDSNASNYILTTSNNLINKANANDSKSSNYILTTSNNLINKANANDSNSSNYILTTSNNLINKANANDSNSSNYILTTSNNLINKANANDSNSSNYILTTSNNLINKANANDSNSSNYILTTSNNLINKANANDSNASNYILTTSNNLINKANANDSNSSNYILTTSNNLINKANANDSNASNYILTSSNNLINKANANDSNASNYILTTSNNLINKVKENDSNASNYILTTSNVISKRITDLTTDMITENITATNKFIVNNLYNDDLILNGTLTINSNLIVLGDTTQLDTIVYTTERLEVVNANNTTTAFMVQQKTNNRDIFVASNIDTAVFRIANNGDVHINGNGIYKKNNRDMFLDTSNYILTTSNNLINKVKENDNNSSNYILTTSNNLIKKVKENDNNTSNYILSTSNILSNRLYTLDQLTSNIVNNSISTLNIKVKENDDNTSNYILSTSNILSNRLYTLDQLTSNIVNNSISTLNIKVNANDLNASNYILSTSNILSDRLYTLDQLTSNIVNNSISTLNIKVNENDSNTSNYILSTSNILSDRLYTLDQLTSNIVNNSISTLNIKVNANDQNASNYILSTSNILSDRLFTLDQLTSNIVNNSISTLNIKVNANDLNTSNYILSTSNILSDRLYTLDQLTSNIVNNSISTLNIKVNANDQNASNYILTTSNILSDRLYTLDQLTSNIVNNSISTLNIKVNANDSNSSNYVLSTSNIISKRITDLTTDMITENIEAANKFIVNNRYNNNLELNGTLTVNSNLIVLGESTQLDTTVYTTERLEIVNANNTATALMVQQNSPDRDIFIASNIDMAVFKIANNGDVHIYGNGNYKKNNRDVILDTSNYILTTSNNLINKANENDSNTSNYILSTSNILSNRLYTLDQLTSNIVNNSISTLNIKVNANDLNASNYILSTSNILSNRLYTLDQLTSNIVNNSISTLNIKVNANDLNASNYILSTSNILSDRLYTLDQLTSNIVNNSISTLNIKVNANDQNASNYILSTSNILSDRLYTLDQLTSNIVNNSISTLNIKVNANDNNSSNYILSTSNILSDRLYTLDQLTSNIVNNSISTLNIKVNANDQNASNYISYVNSSLINQINELNTAQLNYVLTTSSNLGDGLTTVIYNMNVNDRNISNYVLATSNRIERRINETTTDKIVEGTKNKFIIDNKFNSNLEINGRLVVNSNLIVNSLATLRNNLDITGDVNFTGELYKNGMVYPNGKTYTGSSSILSQFSPIQTQFTMYKNVVEKTGTGWQFIDNNINVVDDKVQGFCVRIKPNHYSSKILINLNCHIGIDYGSDARWWGLRLYRKIGEAGTWEHITEADGTDYNNNNGTTCWLSHNLGAESSTYSYFIANISGAYYDIPGVSEDYIYYTVKWCSLLGDNTQNGKLYLNRPAVINSLNTPIVSSSWNISEIWQLETSYFPKGGIVTKYTPTQTQFNIYKNVVEKISGGWQFIDNDTSIVNNNIRGFCVRIRPNHYTSKILINLNCHIGIDYGTDARWWGLRLFRRIGETGEWVHITDADGNNGNVGNDGTPCWLSHNLGAESSTYSYLIANVSGAYYDVPNAMDTYVYYTAKWCSQLGDELQNGKLYLNRPATYNSANSAVLSSSWNAQEIWQRETTFIPKNAVICQNMSIQTLFNIYRNIVIKTGYGWQFIDNNINIINEKIQGFCVRIKPTHPSSKVLVHLSCHIGIDYGTDARWWGLRLYRKIGEAGTWEHITDADGTNLIDNKGTTCWLSHNLGAESSTSSYFVANISGSFFDLPGTSSDFVYYTAKWCSILGDDSLEGKIYLNRPATYNDDNSAVLSSSWNAQEIWQLGTPYEPTEYSIINIFNNNNVGIGTTNPVCKLDVNGTINAINYSTISDRRYKKDIREVNSSLELINRLNPVSYLTIAQNEGDKRNYGFIAQDLHDLIPEAVNVPTNESHNYTIDYMLLIPLLTKSIQELTEKINTQQKTIDDLSARLNANDSIL</sequence>
<feature type="domain" description="Peptidase S74" evidence="1">
    <location>
        <begin position="3543"/>
        <end position="3636"/>
    </location>
</feature>
<protein>
    <recommendedName>
        <fullName evidence="1">Peptidase S74 domain-containing protein</fullName>
    </recommendedName>
</protein>
<accession>A0A6C0LCY2</accession>
<dbReference type="PROSITE" id="PS51688">
    <property type="entry name" value="ICA"/>
    <property type="match status" value="1"/>
</dbReference>
<dbReference type="Pfam" id="PF13884">
    <property type="entry name" value="Peptidase_S74"/>
    <property type="match status" value="1"/>
</dbReference>
<dbReference type="EMBL" id="MN740451">
    <property type="protein sequence ID" value="QHU27112.1"/>
    <property type="molecule type" value="Genomic_DNA"/>
</dbReference>
<proteinExistence type="predicted"/>
<name>A0A6C0LCY2_9ZZZZ</name>
<dbReference type="InterPro" id="IPR030392">
    <property type="entry name" value="S74_ICA"/>
</dbReference>
<organism evidence="2">
    <name type="scientific">viral metagenome</name>
    <dbReference type="NCBI Taxonomy" id="1070528"/>
    <lineage>
        <taxon>unclassified sequences</taxon>
        <taxon>metagenomes</taxon>
        <taxon>organismal metagenomes</taxon>
    </lineage>
</organism>
<evidence type="ECO:0000313" key="2">
    <source>
        <dbReference type="EMBL" id="QHU27112.1"/>
    </source>
</evidence>
<evidence type="ECO:0000259" key="1">
    <source>
        <dbReference type="PROSITE" id="PS51688"/>
    </source>
</evidence>
<reference evidence="2" key="1">
    <citation type="journal article" date="2020" name="Nature">
        <title>Giant virus diversity and host interactions through global metagenomics.</title>
        <authorList>
            <person name="Schulz F."/>
            <person name="Roux S."/>
            <person name="Paez-Espino D."/>
            <person name="Jungbluth S."/>
            <person name="Walsh D.A."/>
            <person name="Denef V.J."/>
            <person name="McMahon K.D."/>
            <person name="Konstantinidis K.T."/>
            <person name="Eloe-Fadrosh E.A."/>
            <person name="Kyrpides N.C."/>
            <person name="Woyke T."/>
        </authorList>
    </citation>
    <scope>NUCLEOTIDE SEQUENCE</scope>
    <source>
        <strain evidence="2">GVMAG-M-3300027763-16</strain>
    </source>
</reference>